<evidence type="ECO:0000256" key="2">
    <source>
        <dbReference type="SAM" id="Phobius"/>
    </source>
</evidence>
<dbReference type="PANTHER" id="PTHR17178:SF0">
    <property type="entry name" value="SERGLYCIN"/>
    <property type="match status" value="1"/>
</dbReference>
<dbReference type="Proteomes" id="UP001295740">
    <property type="component" value="Unassembled WGS sequence"/>
</dbReference>
<gene>
    <name evidence="5" type="ORF">KHLLAP_LOCUS4163</name>
</gene>
<feature type="compositionally biased region" description="Basic and acidic residues" evidence="1">
    <location>
        <begin position="22"/>
        <end position="37"/>
    </location>
</feature>
<reference evidence="5" key="1">
    <citation type="submission" date="2023-10" db="EMBL/GenBank/DDBJ databases">
        <authorList>
            <person name="Hackl T."/>
        </authorList>
    </citation>
    <scope>NUCLEOTIDE SEQUENCE</scope>
</reference>
<name>A0AAI8VFH6_9PEZI</name>
<accession>A0AAI8VFH6</accession>
<evidence type="ECO:0000313" key="6">
    <source>
        <dbReference type="Proteomes" id="UP001295740"/>
    </source>
</evidence>
<dbReference type="AlphaFoldDB" id="A0AAI8VFH6"/>
<keyword evidence="2" id="KW-0812">Transmembrane</keyword>
<feature type="region of interest" description="Disordered" evidence="1">
    <location>
        <begin position="22"/>
        <end position="82"/>
    </location>
</feature>
<evidence type="ECO:0000256" key="1">
    <source>
        <dbReference type="SAM" id="MobiDB-lite"/>
    </source>
</evidence>
<evidence type="ECO:0000313" key="5">
    <source>
        <dbReference type="EMBL" id="CAJ2503695.1"/>
    </source>
</evidence>
<dbReference type="PROSITE" id="PS00022">
    <property type="entry name" value="EGF_1"/>
    <property type="match status" value="1"/>
</dbReference>
<organism evidence="5 6">
    <name type="scientific">Anthostomella pinea</name>
    <dbReference type="NCBI Taxonomy" id="933095"/>
    <lineage>
        <taxon>Eukaryota</taxon>
        <taxon>Fungi</taxon>
        <taxon>Dikarya</taxon>
        <taxon>Ascomycota</taxon>
        <taxon>Pezizomycotina</taxon>
        <taxon>Sordariomycetes</taxon>
        <taxon>Xylariomycetidae</taxon>
        <taxon>Xylariales</taxon>
        <taxon>Xylariaceae</taxon>
        <taxon>Anthostomella</taxon>
    </lineage>
</organism>
<evidence type="ECO:0000259" key="4">
    <source>
        <dbReference type="PROSITE" id="PS01186"/>
    </source>
</evidence>
<evidence type="ECO:0000259" key="3">
    <source>
        <dbReference type="PROSITE" id="PS00022"/>
    </source>
</evidence>
<sequence>MDRGRRPASRFDELDFPEEFYGRDFEKGGSYDTEKHQSGLSDMLAAFPPPASRRSMRPSGTWPLPLSRQSFRGEPMETQQPVEQRKKSRRCCGLPLWAFLFLLLVILCIIAAAIVVPLEIFVIRKPNNNTAPAEADSGCPAQLTCQNGGTKVISQDVCSCICSNGFTGTDCTIATSQGCTTTTISTGGTSINNVTIGQAIPRLIENAQANFSIPLSATAIQSRFNSGNLSCNSENALVTFDGESSRTDDSQSDVTSIRADAALVRAGEADATTDAAITLTVVPGIDATIIISEPTGTNGVMITTLTAPTTLSGVSTIFATTLTLSMPVETASTTKATTTQSPAASITSGSTSAMVEPTGTFTVSEDAVDFARVAVLYVFQKESLEDATTAQTALQEFFTSADSSSSVTMKQAMNVTIGGSRTVDVVNFFIDIGDGKVVGGTGS</sequence>
<dbReference type="PROSITE" id="PS01186">
    <property type="entry name" value="EGF_2"/>
    <property type="match status" value="1"/>
</dbReference>
<dbReference type="PANTHER" id="PTHR17178">
    <property type="entry name" value="SECRETORY GRANULE PROTEOGLYCAN CORE PROTEIN"/>
    <property type="match status" value="1"/>
</dbReference>
<proteinExistence type="predicted"/>
<keyword evidence="2" id="KW-0472">Membrane</keyword>
<comment type="caution">
    <text evidence="5">The sequence shown here is derived from an EMBL/GenBank/DDBJ whole genome shotgun (WGS) entry which is preliminary data.</text>
</comment>
<dbReference type="EMBL" id="CAUWAG010000006">
    <property type="protein sequence ID" value="CAJ2503695.1"/>
    <property type="molecule type" value="Genomic_DNA"/>
</dbReference>
<feature type="transmembrane region" description="Helical" evidence="2">
    <location>
        <begin position="94"/>
        <end position="118"/>
    </location>
</feature>
<keyword evidence="6" id="KW-1185">Reference proteome</keyword>
<feature type="domain" description="EGF-like" evidence="3 4">
    <location>
        <begin position="160"/>
        <end position="171"/>
    </location>
</feature>
<protein>
    <submittedName>
        <fullName evidence="5">Uu.00g110890.m01.CDS01</fullName>
    </submittedName>
</protein>
<dbReference type="InterPro" id="IPR000742">
    <property type="entry name" value="EGF"/>
</dbReference>
<keyword evidence="2" id="KW-1133">Transmembrane helix</keyword>